<reference evidence="2" key="1">
    <citation type="journal article" date="2019" name="Int. J. Syst. Evol. Microbiol.">
        <title>The Global Catalogue of Microorganisms (GCM) 10K type strain sequencing project: providing services to taxonomists for standard genome sequencing and annotation.</title>
        <authorList>
            <consortium name="The Broad Institute Genomics Platform"/>
            <consortium name="The Broad Institute Genome Sequencing Center for Infectious Disease"/>
            <person name="Wu L."/>
            <person name="Ma J."/>
        </authorList>
    </citation>
    <scope>NUCLEOTIDE SEQUENCE [LARGE SCALE GENOMIC DNA]</scope>
    <source>
        <strain evidence="2">CECT 8472</strain>
    </source>
</reference>
<name>A0ABV8UP92_9PROT</name>
<evidence type="ECO:0000313" key="2">
    <source>
        <dbReference type="Proteomes" id="UP001595799"/>
    </source>
</evidence>
<sequence>MNSITRDENGIIVPYDDPNIKNDEALIRYFSKDHIVRDDKAPNGYRLSSGTFSPSSEPHHGISVDLENQMLQDGLPSEGQCSPENGAVRVLASIPREESLMVGTSPMEGNPYHAEIWGAGRRISKRIARFLVRNSAIVKYPG</sequence>
<gene>
    <name evidence="1" type="ORF">ACFOW6_12570</name>
</gene>
<protein>
    <submittedName>
        <fullName evidence="1">Uncharacterized protein</fullName>
    </submittedName>
</protein>
<proteinExistence type="predicted"/>
<keyword evidence="2" id="KW-1185">Reference proteome</keyword>
<evidence type="ECO:0000313" key="1">
    <source>
        <dbReference type="EMBL" id="MFC4352375.1"/>
    </source>
</evidence>
<organism evidence="1 2">
    <name type="scientific">Fodinicurvata halophila</name>
    <dbReference type="NCBI Taxonomy" id="1419723"/>
    <lineage>
        <taxon>Bacteria</taxon>
        <taxon>Pseudomonadati</taxon>
        <taxon>Pseudomonadota</taxon>
        <taxon>Alphaproteobacteria</taxon>
        <taxon>Rhodospirillales</taxon>
        <taxon>Rhodovibrionaceae</taxon>
        <taxon>Fodinicurvata</taxon>
    </lineage>
</organism>
<dbReference type="RefSeq" id="WP_382422725.1">
    <property type="nucleotide sequence ID" value="NZ_JBHSCW010000007.1"/>
</dbReference>
<comment type="caution">
    <text evidence="1">The sequence shown here is derived from an EMBL/GenBank/DDBJ whole genome shotgun (WGS) entry which is preliminary data.</text>
</comment>
<dbReference type="EMBL" id="JBHSCW010000007">
    <property type="protein sequence ID" value="MFC4352375.1"/>
    <property type="molecule type" value="Genomic_DNA"/>
</dbReference>
<accession>A0ABV8UP92</accession>
<dbReference type="Proteomes" id="UP001595799">
    <property type="component" value="Unassembled WGS sequence"/>
</dbReference>